<name>A0A9K3DC92_9EUKA</name>
<organism evidence="1 2">
    <name type="scientific">Kipferlia bialata</name>
    <dbReference type="NCBI Taxonomy" id="797122"/>
    <lineage>
        <taxon>Eukaryota</taxon>
        <taxon>Metamonada</taxon>
        <taxon>Carpediemonas-like organisms</taxon>
        <taxon>Kipferlia</taxon>
    </lineage>
</organism>
<dbReference type="Proteomes" id="UP000265618">
    <property type="component" value="Unassembled WGS sequence"/>
</dbReference>
<reference evidence="1 2" key="1">
    <citation type="journal article" date="2018" name="PLoS ONE">
        <title>The draft genome of Kipferlia bialata reveals reductive genome evolution in fornicate parasites.</title>
        <authorList>
            <person name="Tanifuji G."/>
            <person name="Takabayashi S."/>
            <person name="Kume K."/>
            <person name="Takagi M."/>
            <person name="Nakayama T."/>
            <person name="Kamikawa R."/>
            <person name="Inagaki Y."/>
            <person name="Hashimoto T."/>
        </authorList>
    </citation>
    <scope>NUCLEOTIDE SEQUENCE [LARGE SCALE GENOMIC DNA]</scope>
    <source>
        <strain evidence="1">NY0173</strain>
    </source>
</reference>
<proteinExistence type="predicted"/>
<feature type="non-terminal residue" evidence="1">
    <location>
        <position position="1"/>
    </location>
</feature>
<dbReference type="EMBL" id="BDIP01011346">
    <property type="protein sequence ID" value="GIQ93063.1"/>
    <property type="molecule type" value="Genomic_DNA"/>
</dbReference>
<protein>
    <submittedName>
        <fullName evidence="1">Uncharacterized protein</fullName>
    </submittedName>
</protein>
<evidence type="ECO:0000313" key="1">
    <source>
        <dbReference type="EMBL" id="GIQ93063.1"/>
    </source>
</evidence>
<feature type="non-terminal residue" evidence="1">
    <location>
        <position position="84"/>
    </location>
</feature>
<gene>
    <name evidence="1" type="ORF">KIPB_017253</name>
</gene>
<comment type="caution">
    <text evidence="1">The sequence shown here is derived from an EMBL/GenBank/DDBJ whole genome shotgun (WGS) entry which is preliminary data.</text>
</comment>
<keyword evidence="2" id="KW-1185">Reference proteome</keyword>
<evidence type="ECO:0000313" key="2">
    <source>
        <dbReference type="Proteomes" id="UP000265618"/>
    </source>
</evidence>
<accession>A0A9K3DC92</accession>
<dbReference type="AlphaFoldDB" id="A0A9K3DC92"/>
<sequence>EALGQGDGDKGLWSELIRSSHHNMCGKSGAKGEGRNTAGYQKAADVLTKRINGLIKQIPASGINGDKNRRMRETQIMKAILKHK</sequence>